<dbReference type="Gene3D" id="3.30.70.270">
    <property type="match status" value="1"/>
</dbReference>
<keyword evidence="1" id="KW-0645">Protease</keyword>
<keyword evidence="6" id="KW-0378">Hydrolase</keyword>
<gene>
    <name evidence="10" type="ORF">LWI28_007365</name>
</gene>
<dbReference type="EMBL" id="JAJSOW010000101">
    <property type="protein sequence ID" value="KAI9180702.1"/>
    <property type="molecule type" value="Genomic_DNA"/>
</dbReference>
<name>A0AAD5IZQ4_ACENE</name>
<dbReference type="CDD" id="cd00303">
    <property type="entry name" value="retropepsin_like"/>
    <property type="match status" value="1"/>
</dbReference>
<dbReference type="PANTHER" id="PTHR35046">
    <property type="entry name" value="ZINC KNUCKLE (CCHC-TYPE) FAMILY PROTEIN"/>
    <property type="match status" value="1"/>
</dbReference>
<protein>
    <recommendedName>
        <fullName evidence="9">Reverse transcriptase domain-containing protein</fullName>
    </recommendedName>
</protein>
<evidence type="ECO:0000259" key="9">
    <source>
        <dbReference type="PROSITE" id="PS50878"/>
    </source>
</evidence>
<feature type="domain" description="Reverse transcriptase" evidence="9">
    <location>
        <begin position="413"/>
        <end position="580"/>
    </location>
</feature>
<dbReference type="InterPro" id="IPR043502">
    <property type="entry name" value="DNA/RNA_pol_sf"/>
</dbReference>
<dbReference type="GO" id="GO:0006508">
    <property type="term" value="P:proteolysis"/>
    <property type="evidence" value="ECO:0007669"/>
    <property type="project" value="UniProtKB-KW"/>
</dbReference>
<evidence type="ECO:0000256" key="2">
    <source>
        <dbReference type="ARBA" id="ARBA00022679"/>
    </source>
</evidence>
<evidence type="ECO:0000256" key="5">
    <source>
        <dbReference type="ARBA" id="ARBA00022759"/>
    </source>
</evidence>
<sequence length="580" mass="66110">MKSVDEYTTEFYQLLVRNDIQETQDQLVSRYCGGLRTQILDMINLFDPVTVTEAHQRALQLEKSLSRKPSTGTFSNFGGGPNSRSGMTNGNSSGGTNAGNRWGASGSSNPTQQNPTNPTQPPRTTAEFNKDDAEIGVDPQIEEEDVVNEELVDGDTGTLLMVRRSCLAPRTDEENWLRNHIFQSTCTILGKVCRFVIDVRSCENIVSAEAVRKLGVKTEKHPRPYRLAWLQKGREVTVSQRALILFSMGSNYKYEIWCDVVNMDACHLLLGRPWQHDRKVHHDGFKNTYSFDFNGTKIVLLSSKPTEKSKLPRDNANLLTYAKFELELEESEMVYVLVGKETSDELEVPEATAPLISKFGDVFPEELPERLPPLRDIQHHIDLEPGAMLPNKPHYRMSPTEHEELRRQVEELHSKGHIRESLSPCAVPALLIPKKDGTWRIYVDSRAINKITVRYRFSIPRLDDLLDQLSGAIVFTKLDLKSGYHQIRIRPGDEWKTAFKTREGLYEWLVMPFGLSNAPSTFMRVMNQALRPFIGKFIVVYFDDILIYSANSELHIQHIREVLCILRREKFVAAAKNVFL</sequence>
<evidence type="ECO:0000256" key="8">
    <source>
        <dbReference type="SAM" id="MobiDB-lite"/>
    </source>
</evidence>
<dbReference type="GO" id="GO:0003964">
    <property type="term" value="F:RNA-directed DNA polymerase activity"/>
    <property type="evidence" value="ECO:0007669"/>
    <property type="project" value="UniProtKB-KW"/>
</dbReference>
<feature type="compositionally biased region" description="Polar residues" evidence="8">
    <location>
        <begin position="67"/>
        <end position="76"/>
    </location>
</feature>
<comment type="caution">
    <text evidence="10">The sequence shown here is derived from an EMBL/GenBank/DDBJ whole genome shotgun (WGS) entry which is preliminary data.</text>
</comment>
<dbReference type="SUPFAM" id="SSF56672">
    <property type="entry name" value="DNA/RNA polymerases"/>
    <property type="match status" value="1"/>
</dbReference>
<keyword evidence="11" id="KW-1185">Reference proteome</keyword>
<proteinExistence type="predicted"/>
<dbReference type="InterPro" id="IPR043128">
    <property type="entry name" value="Rev_trsase/Diguanyl_cyclase"/>
</dbReference>
<dbReference type="InterPro" id="IPR000477">
    <property type="entry name" value="RT_dom"/>
</dbReference>
<keyword evidence="7" id="KW-0695">RNA-directed DNA polymerase</keyword>
<evidence type="ECO:0000256" key="1">
    <source>
        <dbReference type="ARBA" id="ARBA00022670"/>
    </source>
</evidence>
<dbReference type="CDD" id="cd01647">
    <property type="entry name" value="RT_LTR"/>
    <property type="match status" value="1"/>
</dbReference>
<reference evidence="10" key="1">
    <citation type="journal article" date="2022" name="Plant J.">
        <title>Strategies of tolerance reflected in two North American maple genomes.</title>
        <authorList>
            <person name="McEvoy S.L."/>
            <person name="Sezen U.U."/>
            <person name="Trouern-Trend A."/>
            <person name="McMahon S.M."/>
            <person name="Schaberg P.G."/>
            <person name="Yang J."/>
            <person name="Wegrzyn J.L."/>
            <person name="Swenson N.G."/>
        </authorList>
    </citation>
    <scope>NUCLEOTIDE SEQUENCE</scope>
    <source>
        <strain evidence="10">91603</strain>
    </source>
</reference>
<feature type="compositionally biased region" description="Low complexity" evidence="8">
    <location>
        <begin position="82"/>
        <end position="91"/>
    </location>
</feature>
<reference evidence="10" key="2">
    <citation type="submission" date="2023-02" db="EMBL/GenBank/DDBJ databases">
        <authorList>
            <person name="Swenson N.G."/>
            <person name="Wegrzyn J.L."/>
            <person name="Mcevoy S.L."/>
        </authorList>
    </citation>
    <scope>NUCLEOTIDE SEQUENCE</scope>
    <source>
        <strain evidence="10">91603</strain>
        <tissue evidence="10">Leaf</tissue>
    </source>
</reference>
<dbReference type="Proteomes" id="UP001064489">
    <property type="component" value="Chromosome 4"/>
</dbReference>
<evidence type="ECO:0000256" key="3">
    <source>
        <dbReference type="ARBA" id="ARBA00022695"/>
    </source>
</evidence>
<accession>A0AAD5IZQ4</accession>
<evidence type="ECO:0000256" key="6">
    <source>
        <dbReference type="ARBA" id="ARBA00022801"/>
    </source>
</evidence>
<dbReference type="PROSITE" id="PS50878">
    <property type="entry name" value="RT_POL"/>
    <property type="match status" value="1"/>
</dbReference>
<organism evidence="10 11">
    <name type="scientific">Acer negundo</name>
    <name type="common">Box elder</name>
    <dbReference type="NCBI Taxonomy" id="4023"/>
    <lineage>
        <taxon>Eukaryota</taxon>
        <taxon>Viridiplantae</taxon>
        <taxon>Streptophyta</taxon>
        <taxon>Embryophyta</taxon>
        <taxon>Tracheophyta</taxon>
        <taxon>Spermatophyta</taxon>
        <taxon>Magnoliopsida</taxon>
        <taxon>eudicotyledons</taxon>
        <taxon>Gunneridae</taxon>
        <taxon>Pentapetalae</taxon>
        <taxon>rosids</taxon>
        <taxon>malvids</taxon>
        <taxon>Sapindales</taxon>
        <taxon>Sapindaceae</taxon>
        <taxon>Hippocastanoideae</taxon>
        <taxon>Acereae</taxon>
        <taxon>Acer</taxon>
    </lineage>
</organism>
<keyword evidence="3" id="KW-0548">Nucleotidyltransferase</keyword>
<keyword evidence="4" id="KW-0540">Nuclease</keyword>
<dbReference type="Pfam" id="PF00078">
    <property type="entry name" value="RVT_1"/>
    <property type="match status" value="1"/>
</dbReference>
<keyword evidence="2" id="KW-0808">Transferase</keyword>
<evidence type="ECO:0000256" key="4">
    <source>
        <dbReference type="ARBA" id="ARBA00022722"/>
    </source>
</evidence>
<evidence type="ECO:0000313" key="10">
    <source>
        <dbReference type="EMBL" id="KAI9180702.1"/>
    </source>
</evidence>
<dbReference type="PANTHER" id="PTHR35046:SF18">
    <property type="entry name" value="RNA-DIRECTED DNA POLYMERASE"/>
    <property type="match status" value="1"/>
</dbReference>
<dbReference type="Gene3D" id="2.40.70.10">
    <property type="entry name" value="Acid Proteases"/>
    <property type="match status" value="1"/>
</dbReference>
<dbReference type="AlphaFoldDB" id="A0AAD5IZQ4"/>
<keyword evidence="5" id="KW-0255">Endonuclease</keyword>
<dbReference type="GO" id="GO:0004519">
    <property type="term" value="F:endonuclease activity"/>
    <property type="evidence" value="ECO:0007669"/>
    <property type="project" value="UniProtKB-KW"/>
</dbReference>
<dbReference type="Gene3D" id="3.10.10.10">
    <property type="entry name" value="HIV Type 1 Reverse Transcriptase, subunit A, domain 1"/>
    <property type="match status" value="1"/>
</dbReference>
<dbReference type="FunFam" id="3.10.10.10:FF:000007">
    <property type="entry name" value="Retrovirus-related Pol polyprotein from transposon 17.6-like Protein"/>
    <property type="match status" value="1"/>
</dbReference>
<dbReference type="GO" id="GO:0008233">
    <property type="term" value="F:peptidase activity"/>
    <property type="evidence" value="ECO:0007669"/>
    <property type="project" value="UniProtKB-KW"/>
</dbReference>
<evidence type="ECO:0000256" key="7">
    <source>
        <dbReference type="ARBA" id="ARBA00022918"/>
    </source>
</evidence>
<dbReference type="InterPro" id="IPR021109">
    <property type="entry name" value="Peptidase_aspartic_dom_sf"/>
</dbReference>
<feature type="compositionally biased region" description="Low complexity" evidence="8">
    <location>
        <begin position="109"/>
        <end position="125"/>
    </location>
</feature>
<evidence type="ECO:0000313" key="11">
    <source>
        <dbReference type="Proteomes" id="UP001064489"/>
    </source>
</evidence>
<feature type="region of interest" description="Disordered" evidence="8">
    <location>
        <begin position="62"/>
        <end position="127"/>
    </location>
</feature>